<keyword evidence="2" id="KW-1185">Reference proteome</keyword>
<dbReference type="EMBL" id="CP136336">
    <property type="protein sequence ID" value="WOB10884.1"/>
    <property type="molecule type" value="Genomic_DNA"/>
</dbReference>
<name>A0ABZ0D0W2_9BURK</name>
<protein>
    <recommendedName>
        <fullName evidence="3">DUF4426 domain-containing protein</fullName>
    </recommendedName>
</protein>
<dbReference type="RefSeq" id="WP_316703810.1">
    <property type="nucleotide sequence ID" value="NZ_CP136336.1"/>
</dbReference>
<evidence type="ECO:0000313" key="2">
    <source>
        <dbReference type="Proteomes" id="UP001303946"/>
    </source>
</evidence>
<evidence type="ECO:0008006" key="3">
    <source>
        <dbReference type="Google" id="ProtNLM"/>
    </source>
</evidence>
<evidence type="ECO:0000313" key="1">
    <source>
        <dbReference type="EMBL" id="WOB10884.1"/>
    </source>
</evidence>
<reference evidence="1 2" key="1">
    <citation type="submission" date="2023-10" db="EMBL/GenBank/DDBJ databases">
        <title>Bacteria for the degradation of biodegradable plastic PBAT(Polybutylene adipate terephthalate).</title>
        <authorList>
            <person name="Weon H.-Y."/>
            <person name="Yeon J."/>
        </authorList>
    </citation>
    <scope>NUCLEOTIDE SEQUENCE [LARGE SCALE GENOMIC DNA]</scope>
    <source>
        <strain evidence="1 2">SBD 7-3</strain>
    </source>
</reference>
<organism evidence="1 2">
    <name type="scientific">Piscinibacter gummiphilus</name>
    <dbReference type="NCBI Taxonomy" id="946333"/>
    <lineage>
        <taxon>Bacteria</taxon>
        <taxon>Pseudomonadati</taxon>
        <taxon>Pseudomonadota</taxon>
        <taxon>Betaproteobacteria</taxon>
        <taxon>Burkholderiales</taxon>
        <taxon>Sphaerotilaceae</taxon>
        <taxon>Piscinibacter</taxon>
    </lineage>
</organism>
<sequence>MRTILLQAQCWRFAATTWLLLLLITMLSPALAQSRLERSGVTLYWGLVPAAVVADTHALAELHGGSPKGGGQIHHLVVALYDSASGRRIEDAVVRAQISEAGIVDEPAKYLVPMKVNDQASYGQVFGVAKDGPYRFRLWMRLPPRTEEIEFKFEAWSPHRSER</sequence>
<proteinExistence type="predicted"/>
<dbReference type="Proteomes" id="UP001303946">
    <property type="component" value="Chromosome"/>
</dbReference>
<gene>
    <name evidence="1" type="ORF">RXV79_12705</name>
</gene>
<accession>A0ABZ0D0W2</accession>